<dbReference type="InterPro" id="IPR046342">
    <property type="entry name" value="CBS_dom_sf"/>
</dbReference>
<dbReference type="PANTHER" id="PTHR43080:SF2">
    <property type="entry name" value="CBS DOMAIN-CONTAINING PROTEIN"/>
    <property type="match status" value="1"/>
</dbReference>
<dbReference type="Proteomes" id="UP001319921">
    <property type="component" value="Chromosome"/>
</dbReference>
<keyword evidence="1 2" id="KW-0129">CBS domain</keyword>
<feature type="domain" description="CBS" evidence="3">
    <location>
        <begin position="7"/>
        <end position="63"/>
    </location>
</feature>
<dbReference type="PROSITE" id="PS51371">
    <property type="entry name" value="CBS"/>
    <property type="match status" value="2"/>
</dbReference>
<dbReference type="Gene3D" id="3.10.580.10">
    <property type="entry name" value="CBS-domain"/>
    <property type="match status" value="1"/>
</dbReference>
<dbReference type="CDD" id="cd09836">
    <property type="entry name" value="CBS_pair_arch"/>
    <property type="match status" value="1"/>
</dbReference>
<dbReference type="PANTHER" id="PTHR43080">
    <property type="entry name" value="CBS DOMAIN-CONTAINING PROTEIN CBSX3, MITOCHONDRIAL"/>
    <property type="match status" value="1"/>
</dbReference>
<evidence type="ECO:0000256" key="2">
    <source>
        <dbReference type="PROSITE-ProRule" id="PRU00703"/>
    </source>
</evidence>
<evidence type="ECO:0000313" key="5">
    <source>
        <dbReference type="Proteomes" id="UP001319921"/>
    </source>
</evidence>
<dbReference type="AlphaFoldDB" id="A0AAQ4CTF0"/>
<keyword evidence="4" id="KW-0418">Kinase</keyword>
<accession>A0AAQ4CTF0</accession>
<evidence type="ECO:0000313" key="4">
    <source>
        <dbReference type="EMBL" id="BDB99081.1"/>
    </source>
</evidence>
<evidence type="ECO:0000259" key="3">
    <source>
        <dbReference type="PROSITE" id="PS51371"/>
    </source>
</evidence>
<dbReference type="RefSeq" id="WP_229569432.1">
    <property type="nucleotide sequence ID" value="NZ_AP025226.1"/>
</dbReference>
<proteinExistence type="predicted"/>
<organism evidence="4 5">
    <name type="scientific">Saccharolobus caldissimus</name>
    <dbReference type="NCBI Taxonomy" id="1702097"/>
    <lineage>
        <taxon>Archaea</taxon>
        <taxon>Thermoproteota</taxon>
        <taxon>Thermoprotei</taxon>
        <taxon>Sulfolobales</taxon>
        <taxon>Sulfolobaceae</taxon>
        <taxon>Saccharolobus</taxon>
    </lineage>
</organism>
<keyword evidence="4" id="KW-0808">Transferase</keyword>
<dbReference type="GeneID" id="68866829"/>
<gene>
    <name evidence="4" type="ORF">SACC_20980</name>
</gene>
<keyword evidence="5" id="KW-1185">Reference proteome</keyword>
<feature type="domain" description="CBS" evidence="3">
    <location>
        <begin position="71"/>
        <end position="128"/>
    </location>
</feature>
<name>A0AAQ4CTF0_9CREN</name>
<reference evidence="4 5" key="1">
    <citation type="journal article" date="2022" name="Microbiol. Resour. Announc.">
        <title>Complete Genome Sequence of the Hyperthermophilic and Acidophilic Archaeon Saccharolobus caldissimus Strain HS-3T.</title>
        <authorList>
            <person name="Sakai H.D."/>
            <person name="Kurosawa N."/>
        </authorList>
    </citation>
    <scope>NUCLEOTIDE SEQUENCE [LARGE SCALE GENOMIC DNA]</scope>
    <source>
        <strain evidence="4 5">JCM32116</strain>
    </source>
</reference>
<dbReference type="EMBL" id="AP025226">
    <property type="protein sequence ID" value="BDB99081.1"/>
    <property type="molecule type" value="Genomic_DNA"/>
</dbReference>
<dbReference type="Pfam" id="PF00571">
    <property type="entry name" value="CBS"/>
    <property type="match status" value="2"/>
</dbReference>
<protein>
    <submittedName>
        <fullName evidence="4">Histidine kinase</fullName>
    </submittedName>
</protein>
<dbReference type="SUPFAM" id="SSF54631">
    <property type="entry name" value="CBS-domain pair"/>
    <property type="match status" value="1"/>
</dbReference>
<sequence length="131" mass="14289">MNVGELISRKPITLNENISIKQAAKVMKGENVGSIIIVDENNRPLGIVTERDIVRAVADGVPLDSSISTIMTKGLITITPDKDVTEALLIMYQNNIRHLVVVDNNGELLGVISIRDAARALNLLALDLSFW</sequence>
<evidence type="ECO:0000256" key="1">
    <source>
        <dbReference type="ARBA" id="ARBA00023122"/>
    </source>
</evidence>
<dbReference type="KEGG" id="scas:SACC_20980"/>
<dbReference type="InterPro" id="IPR051257">
    <property type="entry name" value="Diverse_CBS-Domain"/>
</dbReference>
<dbReference type="SMART" id="SM00116">
    <property type="entry name" value="CBS"/>
    <property type="match status" value="2"/>
</dbReference>
<dbReference type="GO" id="GO:0016301">
    <property type="term" value="F:kinase activity"/>
    <property type="evidence" value="ECO:0007669"/>
    <property type="project" value="UniProtKB-KW"/>
</dbReference>
<dbReference type="InterPro" id="IPR000644">
    <property type="entry name" value="CBS_dom"/>
</dbReference>